<evidence type="ECO:0000313" key="1">
    <source>
        <dbReference type="EMBL" id="CAA6800828.1"/>
    </source>
</evidence>
<accession>A0A6S6SDD3</accession>
<organism evidence="1">
    <name type="scientific">uncultured Sulfurovum sp</name>
    <dbReference type="NCBI Taxonomy" id="269237"/>
    <lineage>
        <taxon>Bacteria</taxon>
        <taxon>Pseudomonadati</taxon>
        <taxon>Campylobacterota</taxon>
        <taxon>Epsilonproteobacteria</taxon>
        <taxon>Campylobacterales</taxon>
        <taxon>Sulfurovaceae</taxon>
        <taxon>Sulfurovum</taxon>
        <taxon>environmental samples</taxon>
    </lineage>
</organism>
<protein>
    <recommendedName>
        <fullName evidence="2">Lipoprotein</fullName>
    </recommendedName>
</protein>
<name>A0A6S6SDD3_9BACT</name>
<dbReference type="EMBL" id="CACVAR010000077">
    <property type="protein sequence ID" value="CAA6800828.1"/>
    <property type="molecule type" value="Genomic_DNA"/>
</dbReference>
<reference evidence="1" key="1">
    <citation type="submission" date="2020-01" db="EMBL/GenBank/DDBJ databases">
        <authorList>
            <person name="Meier V. D."/>
            <person name="Meier V D."/>
        </authorList>
    </citation>
    <scope>NUCLEOTIDE SEQUENCE</scope>
    <source>
        <strain evidence="1">HLG_WM_MAG_03</strain>
    </source>
</reference>
<dbReference type="PROSITE" id="PS51257">
    <property type="entry name" value="PROKAR_LIPOPROTEIN"/>
    <property type="match status" value="1"/>
</dbReference>
<gene>
    <name evidence="1" type="ORF">HELGO_WM32832</name>
</gene>
<dbReference type="AlphaFoldDB" id="A0A6S6SDD3"/>
<evidence type="ECO:0008006" key="2">
    <source>
        <dbReference type="Google" id="ProtNLM"/>
    </source>
</evidence>
<sequence>MRVVYMVMVGYVLIGCSKTSTINEISYKSVNQFSCENKTEPKSLEFLEQKYHCKNKK</sequence>
<proteinExistence type="predicted"/>